<evidence type="ECO:0000313" key="7">
    <source>
        <dbReference type="EnsemblMetazoa" id="PPAI013206-PA"/>
    </source>
</evidence>
<keyword evidence="6" id="KW-0807">Transducer</keyword>
<sequence length="367" mass="43148">MELLNLLRPYLNYFRFFGICLQCPGMKFYTKFYSYGMAILCVLQAVLLAPTMYFVMEPSSGQDIINFMLGIGIFFTHIVIVLETLLTKNSQLDFWYLLKKLERLYRNNFNDIEESYRELMISVRRKIWIISVISCTIEALTIVSLVIVGKFDTENNASQYVWFLTLYSTKAVRTKHMSYIVAVDVLKMHVALFNKVLHRRKVDFRTMVKEDIVKELNLIKFRHTFIWELCRSINICHLWSQFTNIVVDFFHITCFCYNCYVQIVHTSYYQLLFTLLSGIPLPCLLFILMLACDELQTIATKSQNGVQNILHMNTNDHFTKNCIIDLSLQLHHEKISIAFGRLFTLNIAFFTTVKIILSDSYRKTLFL</sequence>
<evidence type="ECO:0000256" key="5">
    <source>
        <dbReference type="ARBA" id="ARBA00023136"/>
    </source>
</evidence>
<dbReference type="Pfam" id="PF08395">
    <property type="entry name" value="7tm_7"/>
    <property type="match status" value="1"/>
</dbReference>
<keyword evidence="8" id="KW-1185">Reference proteome</keyword>
<keyword evidence="4 6" id="KW-1133">Transmembrane helix</keyword>
<dbReference type="GO" id="GO:0050909">
    <property type="term" value="P:sensory perception of taste"/>
    <property type="evidence" value="ECO:0007669"/>
    <property type="project" value="InterPro"/>
</dbReference>
<comment type="similarity">
    <text evidence="6">Belongs to the insect chemoreceptor superfamily. Gustatory receptor (GR) family.</text>
</comment>
<evidence type="ECO:0000256" key="2">
    <source>
        <dbReference type="ARBA" id="ARBA00022475"/>
    </source>
</evidence>
<dbReference type="Proteomes" id="UP000092462">
    <property type="component" value="Unassembled WGS sequence"/>
</dbReference>
<evidence type="ECO:0000256" key="6">
    <source>
        <dbReference type="RuleBase" id="RU363108"/>
    </source>
</evidence>
<dbReference type="InterPro" id="IPR013604">
    <property type="entry name" value="7TM_chemorcpt"/>
</dbReference>
<dbReference type="AlphaFoldDB" id="A0A3F2ZEH0"/>
<feature type="transmembrane region" description="Helical" evidence="6">
    <location>
        <begin position="271"/>
        <end position="291"/>
    </location>
</feature>
<keyword evidence="6" id="KW-0675">Receptor</keyword>
<comment type="function">
    <text evidence="6">Gustatory receptor which mediates acceptance or avoidance behavior, depending on its substrates.</text>
</comment>
<feature type="transmembrane region" description="Helical" evidence="6">
    <location>
        <begin position="127"/>
        <end position="148"/>
    </location>
</feature>
<accession>A0A3F2ZEH0</accession>
<dbReference type="EMBL" id="AJVK01025823">
    <property type="status" value="NOT_ANNOTATED_CDS"/>
    <property type="molecule type" value="Genomic_DNA"/>
</dbReference>
<dbReference type="VEuPathDB" id="VectorBase:PPAI013206"/>
<evidence type="ECO:0000256" key="1">
    <source>
        <dbReference type="ARBA" id="ARBA00004651"/>
    </source>
</evidence>
<comment type="caution">
    <text evidence="6">Lacks conserved residue(s) required for the propagation of feature annotation.</text>
</comment>
<keyword evidence="2 6" id="KW-1003">Cell membrane</keyword>
<evidence type="ECO:0000256" key="4">
    <source>
        <dbReference type="ARBA" id="ARBA00022989"/>
    </source>
</evidence>
<dbReference type="GO" id="GO:0005886">
    <property type="term" value="C:plasma membrane"/>
    <property type="evidence" value="ECO:0007669"/>
    <property type="project" value="UniProtKB-SubCell"/>
</dbReference>
<feature type="transmembrane region" description="Helical" evidence="6">
    <location>
        <begin position="32"/>
        <end position="55"/>
    </location>
</feature>
<dbReference type="EnsemblMetazoa" id="PPAI013206-RA">
    <property type="protein sequence ID" value="PPAI013206-PA"/>
    <property type="gene ID" value="PPAI013206"/>
</dbReference>
<reference evidence="7" key="1">
    <citation type="submission" date="2022-08" db="UniProtKB">
        <authorList>
            <consortium name="EnsemblMetazoa"/>
        </authorList>
    </citation>
    <scope>IDENTIFICATION</scope>
    <source>
        <strain evidence="7">Israel</strain>
    </source>
</reference>
<organism evidence="7 8">
    <name type="scientific">Phlebotomus papatasi</name>
    <name type="common">Sandfly</name>
    <dbReference type="NCBI Taxonomy" id="29031"/>
    <lineage>
        <taxon>Eukaryota</taxon>
        <taxon>Metazoa</taxon>
        <taxon>Ecdysozoa</taxon>
        <taxon>Arthropoda</taxon>
        <taxon>Hexapoda</taxon>
        <taxon>Insecta</taxon>
        <taxon>Pterygota</taxon>
        <taxon>Neoptera</taxon>
        <taxon>Endopterygota</taxon>
        <taxon>Diptera</taxon>
        <taxon>Nematocera</taxon>
        <taxon>Psychodoidea</taxon>
        <taxon>Psychodidae</taxon>
        <taxon>Phlebotomus</taxon>
        <taxon>Phlebotomus</taxon>
    </lineage>
</organism>
<keyword evidence="3 6" id="KW-0812">Transmembrane</keyword>
<evidence type="ECO:0000313" key="8">
    <source>
        <dbReference type="Proteomes" id="UP000092462"/>
    </source>
</evidence>
<proteinExistence type="inferred from homology"/>
<evidence type="ECO:0000256" key="3">
    <source>
        <dbReference type="ARBA" id="ARBA00022692"/>
    </source>
</evidence>
<dbReference type="GO" id="GO:0007165">
    <property type="term" value="P:signal transduction"/>
    <property type="evidence" value="ECO:0007669"/>
    <property type="project" value="UniProtKB-KW"/>
</dbReference>
<name>A0A3F2ZEH0_PHLPP</name>
<feature type="transmembrane region" description="Helical" evidence="6">
    <location>
        <begin position="67"/>
        <end position="86"/>
    </location>
</feature>
<comment type="subcellular location">
    <subcellularLocation>
        <location evidence="1 6">Cell membrane</location>
        <topology evidence="1 6">Multi-pass membrane protein</topology>
    </subcellularLocation>
</comment>
<keyword evidence="5 6" id="KW-0472">Membrane</keyword>
<protein>
    <recommendedName>
        <fullName evidence="6">Gustatory receptor</fullName>
    </recommendedName>
</protein>
<feature type="transmembrane region" description="Helical" evidence="6">
    <location>
        <begin position="335"/>
        <end position="357"/>
    </location>
</feature>